<dbReference type="PROSITE" id="PS50305">
    <property type="entry name" value="SIRTUIN"/>
    <property type="match status" value="1"/>
</dbReference>
<dbReference type="GO" id="GO:0070403">
    <property type="term" value="F:NAD+ binding"/>
    <property type="evidence" value="ECO:0007669"/>
    <property type="project" value="InterPro"/>
</dbReference>
<reference evidence="4" key="1">
    <citation type="submission" date="2018-05" db="EMBL/GenBank/DDBJ databases">
        <authorList>
            <person name="Lanie J.A."/>
            <person name="Ng W.-L."/>
            <person name="Kazmierczak K.M."/>
            <person name="Andrzejewski T.M."/>
            <person name="Davidsen T.M."/>
            <person name="Wayne K.J."/>
            <person name="Tettelin H."/>
            <person name="Glass J.I."/>
            <person name="Rusch D."/>
            <person name="Podicherti R."/>
            <person name="Tsui H.-C.T."/>
            <person name="Winkler M.E."/>
        </authorList>
    </citation>
    <scope>NUCLEOTIDE SEQUENCE</scope>
</reference>
<dbReference type="Gene3D" id="3.40.50.1220">
    <property type="entry name" value="TPP-binding domain"/>
    <property type="match status" value="1"/>
</dbReference>
<gene>
    <name evidence="4" type="ORF">METZ01_LOCUS428141</name>
</gene>
<dbReference type="GO" id="GO:0017136">
    <property type="term" value="F:histone deacetylase activity, NAD-dependent"/>
    <property type="evidence" value="ECO:0007669"/>
    <property type="project" value="TreeGrafter"/>
</dbReference>
<feature type="non-terminal residue" evidence="4">
    <location>
        <position position="110"/>
    </location>
</feature>
<name>A0A382XW07_9ZZZZ</name>
<dbReference type="InterPro" id="IPR026590">
    <property type="entry name" value="Ssirtuin_cat_dom"/>
</dbReference>
<dbReference type="InterPro" id="IPR003000">
    <property type="entry name" value="Sirtuin"/>
</dbReference>
<protein>
    <recommendedName>
        <fullName evidence="3">Deacetylase sirtuin-type domain-containing protein</fullName>
    </recommendedName>
</protein>
<dbReference type="Pfam" id="PF02146">
    <property type="entry name" value="SIR2"/>
    <property type="match status" value="1"/>
</dbReference>
<dbReference type="EMBL" id="UINC01170974">
    <property type="protein sequence ID" value="SVD75287.1"/>
    <property type="molecule type" value="Genomic_DNA"/>
</dbReference>
<sequence>MDQMAFANQDDVERLRKLIEDAECVVIFTGAGISTESGIPDFRSPGGLWTKYKPIDFGDFMASKEMRRESWRRKFAMDDTMSTATPNRGHRAVARLVERGKVSAVITQNV</sequence>
<dbReference type="InterPro" id="IPR029035">
    <property type="entry name" value="DHS-like_NAD/FAD-binding_dom"/>
</dbReference>
<keyword evidence="2" id="KW-0520">NAD</keyword>
<evidence type="ECO:0000259" key="3">
    <source>
        <dbReference type="PROSITE" id="PS50305"/>
    </source>
</evidence>
<organism evidence="4">
    <name type="scientific">marine metagenome</name>
    <dbReference type="NCBI Taxonomy" id="408172"/>
    <lineage>
        <taxon>unclassified sequences</taxon>
        <taxon>metagenomes</taxon>
        <taxon>ecological metagenomes</taxon>
    </lineage>
</organism>
<proteinExistence type="predicted"/>
<dbReference type="AlphaFoldDB" id="A0A382XW07"/>
<dbReference type="PANTHER" id="PTHR11085:SF4">
    <property type="entry name" value="NAD-DEPENDENT PROTEIN DEACYLASE"/>
    <property type="match status" value="1"/>
</dbReference>
<dbReference type="PANTHER" id="PTHR11085">
    <property type="entry name" value="NAD-DEPENDENT PROTEIN DEACYLASE SIRTUIN-5, MITOCHONDRIAL-RELATED"/>
    <property type="match status" value="1"/>
</dbReference>
<keyword evidence="1" id="KW-0808">Transferase</keyword>
<evidence type="ECO:0000313" key="4">
    <source>
        <dbReference type="EMBL" id="SVD75287.1"/>
    </source>
</evidence>
<dbReference type="SUPFAM" id="SSF52467">
    <property type="entry name" value="DHS-like NAD/FAD-binding domain"/>
    <property type="match status" value="1"/>
</dbReference>
<dbReference type="InterPro" id="IPR050134">
    <property type="entry name" value="NAD-dep_sirtuin_deacylases"/>
</dbReference>
<feature type="domain" description="Deacetylase sirtuin-type" evidence="3">
    <location>
        <begin position="5"/>
        <end position="110"/>
    </location>
</feature>
<accession>A0A382XW07</accession>
<evidence type="ECO:0000256" key="1">
    <source>
        <dbReference type="ARBA" id="ARBA00022679"/>
    </source>
</evidence>
<evidence type="ECO:0000256" key="2">
    <source>
        <dbReference type="ARBA" id="ARBA00023027"/>
    </source>
</evidence>